<dbReference type="Proteomes" id="UP001610657">
    <property type="component" value="Unassembled WGS sequence"/>
</dbReference>
<evidence type="ECO:0000313" key="3">
    <source>
        <dbReference type="Proteomes" id="UP001610657"/>
    </source>
</evidence>
<feature type="transmembrane region" description="Helical" evidence="1">
    <location>
        <begin position="44"/>
        <end position="65"/>
    </location>
</feature>
<reference evidence="2 3" key="1">
    <citation type="submission" date="2023-08" db="EMBL/GenBank/DDBJ databases">
        <title>Genomic and mutational analysis of Pseudomonas syringae pv. tagetis EB037 pathogenicity on sunflower.</title>
        <authorList>
            <person name="Maul J.E."/>
        </authorList>
    </citation>
    <scope>NUCLEOTIDE SEQUENCE [LARGE SCALE GENOMIC DNA]</scope>
    <source>
        <strain evidence="2 3">EB037_T1</strain>
    </source>
</reference>
<organism evidence="2 3">
    <name type="scientific">Pseudomonas syringae pv. tagetis</name>
    <dbReference type="NCBI Taxonomy" id="129140"/>
    <lineage>
        <taxon>Bacteria</taxon>
        <taxon>Pseudomonadati</taxon>
        <taxon>Pseudomonadota</taxon>
        <taxon>Gammaproteobacteria</taxon>
        <taxon>Pseudomonadales</taxon>
        <taxon>Pseudomonadaceae</taxon>
        <taxon>Pseudomonas</taxon>
    </lineage>
</organism>
<gene>
    <name evidence="2" type="ORF">RA271_27750</name>
</gene>
<evidence type="ECO:0000313" key="2">
    <source>
        <dbReference type="EMBL" id="MFH7518925.1"/>
    </source>
</evidence>
<keyword evidence="1" id="KW-0812">Transmembrane</keyword>
<dbReference type="RefSeq" id="WP_395577732.1">
    <property type="nucleotide sequence ID" value="NZ_JAVCQK010000114.1"/>
</dbReference>
<protein>
    <submittedName>
        <fullName evidence="2">Uncharacterized protein</fullName>
    </submittedName>
</protein>
<keyword evidence="1" id="KW-0472">Membrane</keyword>
<evidence type="ECO:0000256" key="1">
    <source>
        <dbReference type="SAM" id="Phobius"/>
    </source>
</evidence>
<keyword evidence="1" id="KW-1133">Transmembrane helix</keyword>
<sequence length="110" mass="11698">MVFYVSGGGVVVFGVGGVLGLLGGWVVVGLLGGLWLVVLFVVRLVLGVVGGFLFVCLLLVFGFWVVFGRGIIGQLGVISWLCLLCDSDAFSWWELSTINLRCSSDRSIIG</sequence>
<name>A0ABW7NVL2_9PSED</name>
<feature type="transmembrane region" description="Helical" evidence="1">
    <location>
        <begin position="12"/>
        <end position="37"/>
    </location>
</feature>
<proteinExistence type="predicted"/>
<keyword evidence="3" id="KW-1185">Reference proteome</keyword>
<feature type="non-terminal residue" evidence="2">
    <location>
        <position position="110"/>
    </location>
</feature>
<accession>A0ABW7NVL2</accession>
<dbReference type="EMBL" id="JAVCQK010000114">
    <property type="protein sequence ID" value="MFH7518925.1"/>
    <property type="molecule type" value="Genomic_DNA"/>
</dbReference>
<comment type="caution">
    <text evidence="2">The sequence shown here is derived from an EMBL/GenBank/DDBJ whole genome shotgun (WGS) entry which is preliminary data.</text>
</comment>